<dbReference type="InterPro" id="IPR005135">
    <property type="entry name" value="Endo/exonuclease/phosphatase"/>
</dbReference>
<dbReference type="SUPFAM" id="SSF56219">
    <property type="entry name" value="DNase I-like"/>
    <property type="match status" value="1"/>
</dbReference>
<organism evidence="2 3">
    <name type="scientific">Methanosarcina spelaei</name>
    <dbReference type="NCBI Taxonomy" id="1036679"/>
    <lineage>
        <taxon>Archaea</taxon>
        <taxon>Methanobacteriati</taxon>
        <taxon>Methanobacteriota</taxon>
        <taxon>Stenosarchaea group</taxon>
        <taxon>Methanomicrobia</taxon>
        <taxon>Methanosarcinales</taxon>
        <taxon>Methanosarcinaceae</taxon>
        <taxon>Methanosarcina</taxon>
    </lineage>
</organism>
<dbReference type="AlphaFoldDB" id="A0A2A2HNQ4"/>
<dbReference type="RefSeq" id="WP_095645969.1">
    <property type="nucleotide sequence ID" value="NZ_LMVP01000540.1"/>
</dbReference>
<dbReference type="Proteomes" id="UP000218164">
    <property type="component" value="Unassembled WGS sequence"/>
</dbReference>
<dbReference type="Gene3D" id="3.60.10.10">
    <property type="entry name" value="Endonuclease/exonuclease/phosphatase"/>
    <property type="match status" value="1"/>
</dbReference>
<name>A0A2A2HNQ4_9EURY</name>
<reference evidence="2 3" key="1">
    <citation type="journal article" date="2017" name="BMC Genomics">
        <title>Genomic analysis of methanogenic archaea reveals a shift towards energy conservation.</title>
        <authorList>
            <person name="Gilmore S.P."/>
            <person name="Henske J.K."/>
            <person name="Sexton J.A."/>
            <person name="Solomon K.V."/>
            <person name="Seppala S."/>
            <person name="Yoo J.I."/>
            <person name="Huyett L.M."/>
            <person name="Pressman A."/>
            <person name="Cogan J.Z."/>
            <person name="Kivenson V."/>
            <person name="Peng X."/>
            <person name="Tan Y."/>
            <person name="Valentine D.L."/>
            <person name="O'Malley M.A."/>
        </authorList>
    </citation>
    <scope>NUCLEOTIDE SEQUENCE [LARGE SCALE GENOMIC DNA]</scope>
    <source>
        <strain evidence="2 3">MC-15</strain>
    </source>
</reference>
<evidence type="ECO:0000259" key="1">
    <source>
        <dbReference type="Pfam" id="PF03372"/>
    </source>
</evidence>
<feature type="domain" description="Endonuclease/exonuclease/phosphatase" evidence="1">
    <location>
        <begin position="4"/>
        <end position="211"/>
    </location>
</feature>
<dbReference type="OrthoDB" id="262043at2157"/>
<keyword evidence="3" id="KW-1185">Reference proteome</keyword>
<dbReference type="EMBL" id="LMVP01000540">
    <property type="protein sequence ID" value="PAV10863.1"/>
    <property type="molecule type" value="Genomic_DNA"/>
</dbReference>
<accession>A0A2A2HNQ4</accession>
<dbReference type="GO" id="GO:0003824">
    <property type="term" value="F:catalytic activity"/>
    <property type="evidence" value="ECO:0007669"/>
    <property type="project" value="InterPro"/>
</dbReference>
<dbReference type="Pfam" id="PF03372">
    <property type="entry name" value="Exo_endo_phos"/>
    <property type="match status" value="1"/>
</dbReference>
<comment type="caution">
    <text evidence="2">The sequence shown here is derived from an EMBL/GenBank/DDBJ whole genome shotgun (WGS) entry which is preliminary data.</text>
</comment>
<dbReference type="InterPro" id="IPR036691">
    <property type="entry name" value="Endo/exonu/phosph_ase_sf"/>
</dbReference>
<sequence>MKIITWNCNMAFRKKYKHILPFDPDLLIVSECEHPDKFSDKFYDDILWIGDNRNKGLGVFSFNDFEIAVHESYCENYRYVLPVTVNGSEAMNLIAVWSQNNIEDPGRRYIGEVWKSLNYYKELFRFPTVIAGDFNWNVIWDQGNEKYPLYGTLTDVINLLEQFDIFSMYHTFTNSEFGIEREPTLYFRKNRKTPYHIDYIFAPSDLVARGKSFSVGKYEDWISLSDHMPLIAELE</sequence>
<evidence type="ECO:0000313" key="2">
    <source>
        <dbReference type="EMBL" id="PAV10863.1"/>
    </source>
</evidence>
<proteinExistence type="predicted"/>
<protein>
    <recommendedName>
        <fullName evidence="1">Endonuclease/exonuclease/phosphatase domain-containing protein</fullName>
    </recommendedName>
</protein>
<evidence type="ECO:0000313" key="3">
    <source>
        <dbReference type="Proteomes" id="UP000218164"/>
    </source>
</evidence>
<gene>
    <name evidence="2" type="ORF">ASJ81_12075</name>
</gene>